<dbReference type="GO" id="GO:0005506">
    <property type="term" value="F:iron ion binding"/>
    <property type="evidence" value="ECO:0007669"/>
    <property type="project" value="InterPro"/>
</dbReference>
<feature type="transmembrane region" description="Helical" evidence="5">
    <location>
        <begin position="133"/>
        <end position="159"/>
    </location>
</feature>
<keyword evidence="3 5" id="KW-1133">Transmembrane helix</keyword>
<evidence type="ECO:0000256" key="3">
    <source>
        <dbReference type="ARBA" id="ARBA00022989"/>
    </source>
</evidence>
<evidence type="ECO:0000256" key="5">
    <source>
        <dbReference type="SAM" id="Phobius"/>
    </source>
</evidence>
<protein>
    <submittedName>
        <fullName evidence="7">Fatty acid hydroxylase</fullName>
    </submittedName>
</protein>
<dbReference type="EMBL" id="MT418680">
    <property type="protein sequence ID" value="QKF94368.1"/>
    <property type="molecule type" value="Genomic_DNA"/>
</dbReference>
<dbReference type="PANTHER" id="PTHR11863">
    <property type="entry name" value="STEROL DESATURASE"/>
    <property type="match status" value="1"/>
</dbReference>
<accession>A0A7D3UQB2</accession>
<dbReference type="GO" id="GO:0016020">
    <property type="term" value="C:membrane"/>
    <property type="evidence" value="ECO:0007669"/>
    <property type="project" value="UniProtKB-SubCell"/>
</dbReference>
<evidence type="ECO:0000313" key="8">
    <source>
        <dbReference type="Proteomes" id="UP001162001"/>
    </source>
</evidence>
<keyword evidence="4 5" id="KW-0472">Membrane</keyword>
<dbReference type="GO" id="GO:0008610">
    <property type="term" value="P:lipid biosynthetic process"/>
    <property type="evidence" value="ECO:0007669"/>
    <property type="project" value="InterPro"/>
</dbReference>
<proteinExistence type="predicted"/>
<reference evidence="7 8" key="1">
    <citation type="submission" date="2020-04" db="EMBL/GenBank/DDBJ databases">
        <title>Advantages and limits of metagenomic assembly and binning of a giant virus.</title>
        <authorList>
            <person name="Schulz F."/>
            <person name="Andreani J."/>
            <person name="Francis R."/>
            <person name="Boudjemaa H."/>
            <person name="Bou Khalil J.Y."/>
            <person name="Lee J."/>
            <person name="La Scola B."/>
            <person name="Woyke T."/>
        </authorList>
    </citation>
    <scope>NUCLEOTIDE SEQUENCE [LARGE SCALE GENOMIC DNA]</scope>
    <source>
        <strain evidence="7 8">FV1/VV64</strain>
    </source>
</reference>
<gene>
    <name evidence="7" type="ORF">Fadolivirus_1_910</name>
</gene>
<dbReference type="Proteomes" id="UP001162001">
    <property type="component" value="Segment"/>
</dbReference>
<feature type="domain" description="Fatty acid hydroxylase" evidence="6">
    <location>
        <begin position="101"/>
        <end position="220"/>
    </location>
</feature>
<dbReference type="InterPro" id="IPR006694">
    <property type="entry name" value="Fatty_acid_hydroxylase"/>
</dbReference>
<evidence type="ECO:0000259" key="6">
    <source>
        <dbReference type="Pfam" id="PF04116"/>
    </source>
</evidence>
<name>A0A7D3UQB2_9VIRU</name>
<comment type="subcellular location">
    <subcellularLocation>
        <location evidence="1">Membrane</location>
    </subcellularLocation>
</comment>
<evidence type="ECO:0000256" key="1">
    <source>
        <dbReference type="ARBA" id="ARBA00004370"/>
    </source>
</evidence>
<feature type="transmembrane region" description="Helical" evidence="5">
    <location>
        <begin position="68"/>
        <end position="86"/>
    </location>
</feature>
<evidence type="ECO:0000256" key="4">
    <source>
        <dbReference type="ARBA" id="ARBA00023136"/>
    </source>
</evidence>
<dbReference type="InterPro" id="IPR050307">
    <property type="entry name" value="Sterol_Desaturase_Related"/>
</dbReference>
<feature type="transmembrane region" description="Helical" evidence="5">
    <location>
        <begin position="92"/>
        <end position="113"/>
    </location>
</feature>
<sequence length="226" mass="26585">MFLLTVLYNSFVNYLIFNITFYLSNVMLYIIDYFKLLLQYKVQENIIANTNVLNDTYRKAINVVLKNSLIHIIPACLFLGVYEYGYSGDFSFLKFCFDVLVSRILVDIFFYSIHRLLHKNFFYHALHKKHHEITTPVGITSIYMTITDLYIGNILPIYLPLLILNSHPLTVKFWMIATTLNTVVFAHSGFKKIAEAHDYHHSHFSKNFGTDLFMDRLFGTYHYESD</sequence>
<evidence type="ECO:0000313" key="7">
    <source>
        <dbReference type="EMBL" id="QKF94368.1"/>
    </source>
</evidence>
<feature type="transmembrane region" description="Helical" evidence="5">
    <location>
        <begin position="12"/>
        <end position="31"/>
    </location>
</feature>
<keyword evidence="8" id="KW-1185">Reference proteome</keyword>
<keyword evidence="2 5" id="KW-0812">Transmembrane</keyword>
<evidence type="ECO:0000256" key="2">
    <source>
        <dbReference type="ARBA" id="ARBA00022692"/>
    </source>
</evidence>
<dbReference type="GO" id="GO:0016491">
    <property type="term" value="F:oxidoreductase activity"/>
    <property type="evidence" value="ECO:0007669"/>
    <property type="project" value="InterPro"/>
</dbReference>
<organism evidence="7 8">
    <name type="scientific">Fadolivirus FV1/VV64</name>
    <dbReference type="NCBI Taxonomy" id="3070911"/>
    <lineage>
        <taxon>Viruses</taxon>
        <taxon>Varidnaviria</taxon>
        <taxon>Bamfordvirae</taxon>
        <taxon>Nucleocytoviricota</taxon>
        <taxon>Megaviricetes</taxon>
        <taxon>Imitervirales</taxon>
        <taxon>Mimiviridae</taxon>
        <taxon>Klosneuvirinae</taxon>
        <taxon>Fadolivirus</taxon>
        <taxon>Fadolivirus algeromassiliense</taxon>
    </lineage>
</organism>
<dbReference type="Pfam" id="PF04116">
    <property type="entry name" value="FA_hydroxylase"/>
    <property type="match status" value="1"/>
</dbReference>